<sequence length="117" mass="11736">MSNTGTPGSTRKHHATGHSSSNTFSGPGHGLHSPSHSADGSGWTGSGKTHRGDAASGGILGSALPSSPNPSGFDCPSWDLSNSNRAQSGGPIASTTSSGTGPCVWIDDGRLYCGQKW</sequence>
<dbReference type="EMBL" id="UZAN01074716">
    <property type="protein sequence ID" value="VDP95600.1"/>
    <property type="molecule type" value="Genomic_DNA"/>
</dbReference>
<keyword evidence="3" id="KW-1185">Reference proteome</keyword>
<gene>
    <name evidence="2" type="ORF">ECPE_LOCUS18114</name>
</gene>
<feature type="region of interest" description="Disordered" evidence="1">
    <location>
        <begin position="1"/>
        <end position="102"/>
    </location>
</feature>
<dbReference type="OrthoDB" id="70376at2759"/>
<reference evidence="2 3" key="2">
    <citation type="submission" date="2018-11" db="EMBL/GenBank/DDBJ databases">
        <authorList>
            <consortium name="Pathogen Informatics"/>
        </authorList>
    </citation>
    <scope>NUCLEOTIDE SEQUENCE [LARGE SCALE GENOMIC DNA]</scope>
    <source>
        <strain evidence="2 3">Egypt</strain>
    </source>
</reference>
<dbReference type="Proteomes" id="UP000272942">
    <property type="component" value="Unassembled WGS sequence"/>
</dbReference>
<protein>
    <submittedName>
        <fullName evidence="2 4">Uncharacterized protein</fullName>
    </submittedName>
</protein>
<evidence type="ECO:0000313" key="4">
    <source>
        <dbReference type="WBParaSite" id="ECPE_0001816301-mRNA-1"/>
    </source>
</evidence>
<dbReference type="AlphaFoldDB" id="A0A183BFX9"/>
<evidence type="ECO:0000256" key="1">
    <source>
        <dbReference type="SAM" id="MobiDB-lite"/>
    </source>
</evidence>
<organism evidence="4">
    <name type="scientific">Echinostoma caproni</name>
    <dbReference type="NCBI Taxonomy" id="27848"/>
    <lineage>
        <taxon>Eukaryota</taxon>
        <taxon>Metazoa</taxon>
        <taxon>Spiralia</taxon>
        <taxon>Lophotrochozoa</taxon>
        <taxon>Platyhelminthes</taxon>
        <taxon>Trematoda</taxon>
        <taxon>Digenea</taxon>
        <taxon>Plagiorchiida</taxon>
        <taxon>Echinostomata</taxon>
        <taxon>Echinostomatoidea</taxon>
        <taxon>Echinostomatidae</taxon>
        <taxon>Echinostoma</taxon>
    </lineage>
</organism>
<dbReference type="WBParaSite" id="ECPE_0001816301-mRNA-1">
    <property type="protein sequence ID" value="ECPE_0001816301-mRNA-1"/>
    <property type="gene ID" value="ECPE_0001816301"/>
</dbReference>
<name>A0A183BFX9_9TREM</name>
<evidence type="ECO:0000313" key="3">
    <source>
        <dbReference type="Proteomes" id="UP000272942"/>
    </source>
</evidence>
<feature type="compositionally biased region" description="Polar residues" evidence="1">
    <location>
        <begin position="79"/>
        <end position="100"/>
    </location>
</feature>
<proteinExistence type="predicted"/>
<evidence type="ECO:0000313" key="2">
    <source>
        <dbReference type="EMBL" id="VDP95600.1"/>
    </source>
</evidence>
<reference evidence="4" key="1">
    <citation type="submission" date="2016-06" db="UniProtKB">
        <authorList>
            <consortium name="WormBaseParasite"/>
        </authorList>
    </citation>
    <scope>IDENTIFICATION</scope>
</reference>
<accession>A0A183BFX9</accession>